<keyword evidence="3" id="KW-1185">Reference proteome</keyword>
<gene>
    <name evidence="2" type="ORF">J8A68_004566</name>
</gene>
<dbReference type="AlphaFoldDB" id="A0A8J5QH28"/>
<accession>A0A8J5QH28</accession>
<dbReference type="PROSITE" id="PS50181">
    <property type="entry name" value="FBOX"/>
    <property type="match status" value="1"/>
</dbReference>
<dbReference type="EMBL" id="JAGSYN010000187">
    <property type="protein sequence ID" value="KAG7661963.1"/>
    <property type="molecule type" value="Genomic_DNA"/>
</dbReference>
<organism evidence="2 3">
    <name type="scientific">[Candida] subhashii</name>
    <dbReference type="NCBI Taxonomy" id="561895"/>
    <lineage>
        <taxon>Eukaryota</taxon>
        <taxon>Fungi</taxon>
        <taxon>Dikarya</taxon>
        <taxon>Ascomycota</taxon>
        <taxon>Saccharomycotina</taxon>
        <taxon>Pichiomycetes</taxon>
        <taxon>Debaryomycetaceae</taxon>
        <taxon>Spathaspora</taxon>
    </lineage>
</organism>
<evidence type="ECO:0000313" key="3">
    <source>
        <dbReference type="Proteomes" id="UP000694255"/>
    </source>
</evidence>
<evidence type="ECO:0000259" key="1">
    <source>
        <dbReference type="PROSITE" id="PS50181"/>
    </source>
</evidence>
<dbReference type="RefSeq" id="XP_049262196.1">
    <property type="nucleotide sequence ID" value="XM_049408539.1"/>
</dbReference>
<dbReference type="GeneID" id="73471366"/>
<dbReference type="Proteomes" id="UP000694255">
    <property type="component" value="Unassembled WGS sequence"/>
</dbReference>
<comment type="caution">
    <text evidence="2">The sequence shown here is derived from an EMBL/GenBank/DDBJ whole genome shotgun (WGS) entry which is preliminary data.</text>
</comment>
<dbReference type="InterPro" id="IPR001810">
    <property type="entry name" value="F-box_dom"/>
</dbReference>
<dbReference type="Pfam" id="PF12937">
    <property type="entry name" value="F-box-like"/>
    <property type="match status" value="1"/>
</dbReference>
<protein>
    <recommendedName>
        <fullName evidence="1">F-box domain-containing protein</fullName>
    </recommendedName>
</protein>
<proteinExistence type="predicted"/>
<reference evidence="2 3" key="1">
    <citation type="journal article" date="2021" name="DNA Res.">
        <title>Genome analysis of Candida subhashii reveals its hybrid nature and dual mitochondrial genome conformations.</title>
        <authorList>
            <person name="Mixao V."/>
            <person name="Hegedusova E."/>
            <person name="Saus E."/>
            <person name="Pryszcz L.P."/>
            <person name="Cillingova A."/>
            <person name="Nosek J."/>
            <person name="Gabaldon T."/>
        </authorList>
    </citation>
    <scope>NUCLEOTIDE SEQUENCE [LARGE SCALE GENOMIC DNA]</scope>
    <source>
        <strain evidence="2 3">CBS 10753</strain>
    </source>
</reference>
<sequence>MSNQSNLQPNSPGELLLASLPDDVLLDILYYLNQIDTISLSLTCLRFKEVTRARLYSRIYVYRGSKLIPRSYYVKNYTDFTQISWHTFSRMLEDKECLASCKMVYFVNDDVLDVPLLDRISDKFRECMIVIERIRKSEVQRWILRQPDSPLISIHCISSPTTKVDPVRLYIKNLTISISSEMNLPYELSKYPNLAYLFIEKLQNLQGLPQISVTGLRISELREFNIDDFCGCFDISRLTSLDLSNVSQEIIPMAPRFKSLRKLYISNYPQIMSEFAEALPQNSLVHLTIPPSMIPSFLPVALRHSLSLRCITSRSRASFIVPGDSSQVRKLFHQFESHLDMFPKIQYVIWKHVALQVTRDVTGNALGFAPVDFHPLYFPY</sequence>
<name>A0A8J5QH28_9ASCO</name>
<dbReference type="CDD" id="cd09917">
    <property type="entry name" value="F-box_SF"/>
    <property type="match status" value="1"/>
</dbReference>
<evidence type="ECO:0000313" key="2">
    <source>
        <dbReference type="EMBL" id="KAG7661963.1"/>
    </source>
</evidence>
<feature type="domain" description="F-box" evidence="1">
    <location>
        <begin position="14"/>
        <end position="59"/>
    </location>
</feature>